<dbReference type="EMBL" id="JAMZEB010000001">
    <property type="protein sequence ID" value="MCP2353763.1"/>
    <property type="molecule type" value="Genomic_DNA"/>
</dbReference>
<dbReference type="Proteomes" id="UP001139648">
    <property type="component" value="Unassembled WGS sequence"/>
</dbReference>
<name>A0A9X2GFM3_9ACTN</name>
<keyword evidence="2" id="KW-1185">Reference proteome</keyword>
<accession>A0A9X2GFM3</accession>
<dbReference type="AlphaFoldDB" id="A0A9X2GFM3"/>
<dbReference type="RefSeq" id="WP_253740264.1">
    <property type="nucleotide sequence ID" value="NZ_JAMZEB010000001.1"/>
</dbReference>
<evidence type="ECO:0000313" key="2">
    <source>
        <dbReference type="Proteomes" id="UP001139648"/>
    </source>
</evidence>
<comment type="caution">
    <text evidence="1">The sequence shown here is derived from an EMBL/GenBank/DDBJ whole genome shotgun (WGS) entry which is preliminary data.</text>
</comment>
<organism evidence="1 2">
    <name type="scientific">Nonomuraea thailandensis</name>
    <dbReference type="NCBI Taxonomy" id="1188745"/>
    <lineage>
        <taxon>Bacteria</taxon>
        <taxon>Bacillati</taxon>
        <taxon>Actinomycetota</taxon>
        <taxon>Actinomycetes</taxon>
        <taxon>Streptosporangiales</taxon>
        <taxon>Streptosporangiaceae</taxon>
        <taxon>Nonomuraea</taxon>
    </lineage>
</organism>
<sequence length="56" mass="5967">MRDLQLSGPIKLTPDGGATATLRAETGGRTHEVPLTWMPFSTHLFLSGAFDGIPIS</sequence>
<gene>
    <name evidence="1" type="ORF">HD597_000783</name>
</gene>
<reference evidence="1" key="1">
    <citation type="submission" date="2022-06" db="EMBL/GenBank/DDBJ databases">
        <title>Sequencing the genomes of 1000 actinobacteria strains.</title>
        <authorList>
            <person name="Klenk H.-P."/>
        </authorList>
    </citation>
    <scope>NUCLEOTIDE SEQUENCE</scope>
    <source>
        <strain evidence="1">DSM 46694</strain>
    </source>
</reference>
<protein>
    <submittedName>
        <fullName evidence="1">Uncharacterized protein</fullName>
    </submittedName>
</protein>
<evidence type="ECO:0000313" key="1">
    <source>
        <dbReference type="EMBL" id="MCP2353763.1"/>
    </source>
</evidence>
<proteinExistence type="predicted"/>